<organism evidence="15 17">
    <name type="scientific">Pantherophis guttatus</name>
    <name type="common">Corn snake</name>
    <name type="synonym">Elaphe guttata</name>
    <dbReference type="NCBI Taxonomy" id="94885"/>
    <lineage>
        <taxon>Eukaryota</taxon>
        <taxon>Metazoa</taxon>
        <taxon>Chordata</taxon>
        <taxon>Craniata</taxon>
        <taxon>Vertebrata</taxon>
        <taxon>Euteleostomi</taxon>
        <taxon>Lepidosauria</taxon>
        <taxon>Squamata</taxon>
        <taxon>Bifurcata</taxon>
        <taxon>Unidentata</taxon>
        <taxon>Episquamata</taxon>
        <taxon>Toxicofera</taxon>
        <taxon>Serpentes</taxon>
        <taxon>Colubroidea</taxon>
        <taxon>Colubridae</taxon>
        <taxon>Colubrinae</taxon>
        <taxon>Pantherophis</taxon>
    </lineage>
</organism>
<evidence type="ECO:0000259" key="14">
    <source>
        <dbReference type="PROSITE" id="PS50804"/>
    </source>
</evidence>
<dbReference type="FunFam" id="1.10.4020.10:FF:000001">
    <property type="entry name" value="zinc finger protein 263 isoform X1"/>
    <property type="match status" value="1"/>
</dbReference>
<evidence type="ECO:0000313" key="16">
    <source>
        <dbReference type="RefSeq" id="XP_034267925.1"/>
    </source>
</evidence>
<dbReference type="Pfam" id="PF02023">
    <property type="entry name" value="SCAN"/>
    <property type="match status" value="1"/>
</dbReference>
<dbReference type="OrthoDB" id="9411774at2759"/>
<sequence>MKQGRQRTARSHHEGPEDVENLSCAVRLEYTADGLQGAGSQEGQRETCKTMQQRWETQWQEFLRTLQPNQPGAGNPIPSEASPWEDPKAFLASFEQVGQACRWPRGEWVARLLPALSGEAEEAFQSLEPRDREDYAKVKAAILREEAIKMEAQRQYFRQFCCREVEDPRRIHSQLQELCHQWLRPERRTKEQILELLILEQFLASLPSDLQSWIRAGGPDTCSQAVALVEDFLLNQQEDETRKWQEVCLGSLEVVEEEEENLDPGNGPIYKEGELNSLQTGETSLLDSGIKCPSHASSLLSLEGPEMSEAEQNEGSMGLQETGAPLQTMEQSLIQPGQRTIFWQVLQEENGNTDCFGVKNRNWIKMETSLYGRNDPEETTVQINTGNVSMEDDIQKEGCDSRGWIKMENSQRGEIVLEETPRTSADNAQWTFPAPSNIHGLRWEFQVDKTSTKGKNEWCDLSDDLTTAPEKNPTAQTEGRKGLLPKQGRKCCFKSGFVELEGKPCPRPSLKETIQQECYLDKNHSAEQEAEPSEGRKDFHLGDDLTGYPKNHPEEEPRECPKDEKDGKNRKAVKRDQGIQTEGRRYRCAQCGKSFRHRQTLTKHQKIHTGEKLHECLACGKSFTSREPLLRHQRIHTGEKPYECPQCGKCFRQRVHLMGHQKTHTGEKPFKCPECGRNFSRRDKLTRHQSIHRGQRSYALTEHGKSFDPIILSQPFPRWTLGSSPL</sequence>
<dbReference type="PROSITE" id="PS50804">
    <property type="entry name" value="SCAN_BOX"/>
    <property type="match status" value="1"/>
</dbReference>
<dbReference type="InterPro" id="IPR036236">
    <property type="entry name" value="Znf_C2H2_sf"/>
</dbReference>
<evidence type="ECO:0000256" key="3">
    <source>
        <dbReference type="ARBA" id="ARBA00022723"/>
    </source>
</evidence>
<dbReference type="Pfam" id="PF00096">
    <property type="entry name" value="zf-C2H2"/>
    <property type="match status" value="4"/>
</dbReference>
<feature type="region of interest" description="Disordered" evidence="12">
    <location>
        <begin position="1"/>
        <end position="21"/>
    </location>
</feature>
<feature type="compositionally biased region" description="Basic and acidic residues" evidence="12">
    <location>
        <begin position="551"/>
        <end position="580"/>
    </location>
</feature>
<keyword evidence="4" id="KW-0677">Repeat</keyword>
<dbReference type="PANTHER" id="PTHR23226">
    <property type="entry name" value="ZINC FINGER AND SCAN DOMAIN-CONTAINING"/>
    <property type="match status" value="1"/>
</dbReference>
<keyword evidence="8" id="KW-0238">DNA-binding</keyword>
<evidence type="ECO:0000256" key="8">
    <source>
        <dbReference type="ARBA" id="ARBA00023125"/>
    </source>
</evidence>
<reference evidence="16 17" key="1">
    <citation type="submission" date="2025-04" db="UniProtKB">
        <authorList>
            <consortium name="RefSeq"/>
        </authorList>
    </citation>
    <scope>IDENTIFICATION</scope>
    <source>
        <tissue evidence="16 17">Blood</tissue>
    </source>
</reference>
<evidence type="ECO:0000313" key="18">
    <source>
        <dbReference type="RefSeq" id="XP_060547246.1"/>
    </source>
</evidence>
<evidence type="ECO:0000256" key="12">
    <source>
        <dbReference type="SAM" id="MobiDB-lite"/>
    </source>
</evidence>
<dbReference type="AlphaFoldDB" id="A0A6P9BI77"/>
<dbReference type="SMART" id="SM00431">
    <property type="entry name" value="SCAN"/>
    <property type="match status" value="1"/>
</dbReference>
<dbReference type="FunFam" id="3.30.160.60:FF:002061">
    <property type="entry name" value="Uncharacterized protein"/>
    <property type="match status" value="1"/>
</dbReference>
<evidence type="ECO:0000256" key="5">
    <source>
        <dbReference type="ARBA" id="ARBA00022771"/>
    </source>
</evidence>
<dbReference type="GeneID" id="117662577"/>
<dbReference type="InterPro" id="IPR038269">
    <property type="entry name" value="SCAN_sf"/>
</dbReference>
<dbReference type="SUPFAM" id="SSF47353">
    <property type="entry name" value="Retrovirus capsid dimerization domain-like"/>
    <property type="match status" value="1"/>
</dbReference>
<evidence type="ECO:0000259" key="13">
    <source>
        <dbReference type="PROSITE" id="PS50157"/>
    </source>
</evidence>
<dbReference type="PROSITE" id="PS00028">
    <property type="entry name" value="ZINC_FINGER_C2H2_1"/>
    <property type="match status" value="4"/>
</dbReference>
<comment type="subcellular location">
    <subcellularLocation>
        <location evidence="1">Nucleus</location>
    </subcellularLocation>
</comment>
<dbReference type="SUPFAM" id="SSF57667">
    <property type="entry name" value="beta-beta-alpha zinc fingers"/>
    <property type="match status" value="2"/>
</dbReference>
<evidence type="ECO:0000256" key="7">
    <source>
        <dbReference type="ARBA" id="ARBA00023015"/>
    </source>
</evidence>
<dbReference type="Proteomes" id="UP001652622">
    <property type="component" value="Unplaced"/>
</dbReference>
<evidence type="ECO:0000256" key="10">
    <source>
        <dbReference type="ARBA" id="ARBA00023242"/>
    </source>
</evidence>
<keyword evidence="7" id="KW-0805">Transcription regulation</keyword>
<accession>A0A6P9BI77</accession>
<evidence type="ECO:0000313" key="15">
    <source>
        <dbReference type="Proteomes" id="UP001652622"/>
    </source>
</evidence>
<dbReference type="GO" id="GO:0005634">
    <property type="term" value="C:nucleus"/>
    <property type="evidence" value="ECO:0007669"/>
    <property type="project" value="UniProtKB-SubCell"/>
</dbReference>
<keyword evidence="10" id="KW-0539">Nucleus</keyword>
<keyword evidence="9" id="KW-0804">Transcription</keyword>
<keyword evidence="5 11" id="KW-0863">Zinc-finger</keyword>
<dbReference type="FunFam" id="3.30.160.60:FF:002343">
    <property type="entry name" value="Zinc finger protein 33A"/>
    <property type="match status" value="1"/>
</dbReference>
<dbReference type="KEGG" id="pgut:117662577"/>
<proteinExistence type="inferred from homology"/>
<feature type="domain" description="C2H2-type" evidence="13">
    <location>
        <begin position="642"/>
        <end position="669"/>
    </location>
</feature>
<dbReference type="PROSITE" id="PS50157">
    <property type="entry name" value="ZINC_FINGER_C2H2_2"/>
    <property type="match status" value="4"/>
</dbReference>
<feature type="domain" description="C2H2-type" evidence="13">
    <location>
        <begin position="586"/>
        <end position="613"/>
    </location>
</feature>
<evidence type="ECO:0000256" key="11">
    <source>
        <dbReference type="PROSITE-ProRule" id="PRU00042"/>
    </source>
</evidence>
<dbReference type="GO" id="GO:0000978">
    <property type="term" value="F:RNA polymerase II cis-regulatory region sequence-specific DNA binding"/>
    <property type="evidence" value="ECO:0007669"/>
    <property type="project" value="TreeGrafter"/>
</dbReference>
<dbReference type="GO" id="GO:0000981">
    <property type="term" value="F:DNA-binding transcription factor activity, RNA polymerase II-specific"/>
    <property type="evidence" value="ECO:0007669"/>
    <property type="project" value="TreeGrafter"/>
</dbReference>
<evidence type="ECO:0000256" key="6">
    <source>
        <dbReference type="ARBA" id="ARBA00022833"/>
    </source>
</evidence>
<feature type="domain" description="C2H2-type" evidence="13">
    <location>
        <begin position="670"/>
        <end position="697"/>
    </location>
</feature>
<keyword evidence="3" id="KW-0479">Metal-binding</keyword>
<dbReference type="GO" id="GO:0008270">
    <property type="term" value="F:zinc ion binding"/>
    <property type="evidence" value="ECO:0007669"/>
    <property type="project" value="UniProtKB-KW"/>
</dbReference>
<feature type="domain" description="SCAN box" evidence="14">
    <location>
        <begin position="154"/>
        <end position="232"/>
    </location>
</feature>
<feature type="compositionally biased region" description="Basic residues" evidence="12">
    <location>
        <begin position="1"/>
        <end position="10"/>
    </location>
</feature>
<dbReference type="Gene3D" id="1.10.4020.10">
    <property type="entry name" value="DNA breaking-rejoining enzymes"/>
    <property type="match status" value="1"/>
</dbReference>
<evidence type="ECO:0000256" key="9">
    <source>
        <dbReference type="ARBA" id="ARBA00023163"/>
    </source>
</evidence>
<dbReference type="RefSeq" id="XP_034267925.1">
    <property type="nucleotide sequence ID" value="XM_034412034.1"/>
</dbReference>
<keyword evidence="15" id="KW-1185">Reference proteome</keyword>
<protein>
    <submittedName>
        <fullName evidence="16 17">Zinc finger protein with KRAB and SCAN domains 1-like</fullName>
    </submittedName>
</protein>
<dbReference type="RefSeq" id="XP_060547246.1">
    <property type="nucleotide sequence ID" value="XM_060691263.1"/>
</dbReference>
<feature type="domain" description="C2H2-type" evidence="13">
    <location>
        <begin position="614"/>
        <end position="641"/>
    </location>
</feature>
<dbReference type="PANTHER" id="PTHR23226:SF379">
    <property type="entry name" value="C2H2-TYPE DOMAIN-CONTAINING PROTEIN"/>
    <property type="match status" value="1"/>
</dbReference>
<dbReference type="InterPro" id="IPR003309">
    <property type="entry name" value="SCAN_dom"/>
</dbReference>
<feature type="region of interest" description="Disordered" evidence="12">
    <location>
        <begin position="524"/>
        <end position="580"/>
    </location>
</feature>
<feature type="compositionally biased region" description="Basic and acidic residues" evidence="12">
    <location>
        <begin position="524"/>
        <end position="543"/>
    </location>
</feature>
<dbReference type="FunFam" id="3.30.160.60:FF:000579">
    <property type="entry name" value="Zinc finger protein 354B"/>
    <property type="match status" value="1"/>
</dbReference>
<dbReference type="SMART" id="SM00355">
    <property type="entry name" value="ZnF_C2H2"/>
    <property type="match status" value="4"/>
</dbReference>
<dbReference type="FunFam" id="3.30.160.60:FF:000060">
    <property type="entry name" value="zinc finger protein 436"/>
    <property type="match status" value="1"/>
</dbReference>
<name>A0A6P9BI77_PANGU</name>
<dbReference type="CDD" id="cd07936">
    <property type="entry name" value="SCAN"/>
    <property type="match status" value="1"/>
</dbReference>
<dbReference type="Gene3D" id="3.30.160.60">
    <property type="entry name" value="Classic Zinc Finger"/>
    <property type="match status" value="4"/>
</dbReference>
<dbReference type="InterPro" id="IPR013087">
    <property type="entry name" value="Znf_C2H2_type"/>
</dbReference>
<evidence type="ECO:0000256" key="1">
    <source>
        <dbReference type="ARBA" id="ARBA00004123"/>
    </source>
</evidence>
<dbReference type="OMA" id="VRLEYMA"/>
<gene>
    <name evidence="16 17 18" type="primary">LOC117662577</name>
</gene>
<keyword evidence="6" id="KW-0862">Zinc</keyword>
<evidence type="ECO:0000256" key="4">
    <source>
        <dbReference type="ARBA" id="ARBA00022737"/>
    </source>
</evidence>
<comment type="similarity">
    <text evidence="2">Belongs to the krueppel C2H2-type zinc-finger protein family.</text>
</comment>
<evidence type="ECO:0000256" key="2">
    <source>
        <dbReference type="ARBA" id="ARBA00006991"/>
    </source>
</evidence>
<evidence type="ECO:0000313" key="17">
    <source>
        <dbReference type="RefSeq" id="XP_034267926.1"/>
    </source>
</evidence>
<dbReference type="RefSeq" id="XP_034267926.1">
    <property type="nucleotide sequence ID" value="XM_034412035.1"/>
</dbReference>